<gene>
    <name evidence="1" type="ORF">AWW68_14600</name>
</gene>
<dbReference type="InterPro" id="IPR025316">
    <property type="entry name" value="DUF4221"/>
</dbReference>
<dbReference type="Proteomes" id="UP000075606">
    <property type="component" value="Unassembled WGS sequence"/>
</dbReference>
<dbReference type="OrthoDB" id="978548at2"/>
<dbReference type="EMBL" id="LRPC01000028">
    <property type="protein sequence ID" value="KYG73897.1"/>
    <property type="molecule type" value="Genomic_DNA"/>
</dbReference>
<evidence type="ECO:0008006" key="3">
    <source>
        <dbReference type="Google" id="ProtNLM"/>
    </source>
</evidence>
<evidence type="ECO:0000313" key="1">
    <source>
        <dbReference type="EMBL" id="KYG73897.1"/>
    </source>
</evidence>
<dbReference type="STRING" id="333140.AWW68_14600"/>
<dbReference type="RefSeq" id="WP_068222937.1">
    <property type="nucleotide sequence ID" value="NZ_LRPC01000028.1"/>
</dbReference>
<name>A0A150X594_9BACT</name>
<dbReference type="AlphaFoldDB" id="A0A150X594"/>
<organism evidence="1 2">
    <name type="scientific">Roseivirga spongicola</name>
    <dbReference type="NCBI Taxonomy" id="333140"/>
    <lineage>
        <taxon>Bacteria</taxon>
        <taxon>Pseudomonadati</taxon>
        <taxon>Bacteroidota</taxon>
        <taxon>Cytophagia</taxon>
        <taxon>Cytophagales</taxon>
        <taxon>Roseivirgaceae</taxon>
        <taxon>Roseivirga</taxon>
    </lineage>
</organism>
<accession>A0A150X594</accession>
<reference evidence="1 2" key="1">
    <citation type="submission" date="2016-01" db="EMBL/GenBank/DDBJ databases">
        <title>Genome sequencing of Roseivirga spongicola UST030701-084.</title>
        <authorList>
            <person name="Selvaratnam C."/>
            <person name="Thevarajoo S."/>
            <person name="Goh K.M."/>
            <person name="Ee R."/>
            <person name="Chan K.-G."/>
            <person name="Chong C.S."/>
        </authorList>
    </citation>
    <scope>NUCLEOTIDE SEQUENCE [LARGE SCALE GENOMIC DNA]</scope>
    <source>
        <strain evidence="1 2">UST030701-084</strain>
    </source>
</reference>
<protein>
    <recommendedName>
        <fullName evidence="3">DUF4221 domain-containing protein</fullName>
    </recommendedName>
</protein>
<proteinExistence type="predicted"/>
<comment type="caution">
    <text evidence="1">The sequence shown here is derived from an EMBL/GenBank/DDBJ whole genome shotgun (WGS) entry which is preliminary data.</text>
</comment>
<dbReference type="PROSITE" id="PS51257">
    <property type="entry name" value="PROKAR_LIPOPROTEIN"/>
    <property type="match status" value="1"/>
</dbReference>
<keyword evidence="2" id="KW-1185">Reference proteome</keyword>
<dbReference type="Pfam" id="PF13970">
    <property type="entry name" value="DUF4221"/>
    <property type="match status" value="1"/>
</dbReference>
<sequence length="412" mass="47191">MNITRNPLLLIFLGTAFLIQSCGDSNKIEESKEVVYTLVKQPNKEFELDYETAFDQIDGKYVEIDGTAYYTFFNRKNSSIYFYDYETGELYHQTKMAKDGPDAVEYPYYFFDYYVHDFDNIFINTMAFYYRINKDGEVLKRIKPDDTSGFFSRKNIAIDGAMEYRDGKLYCGISQSVPAEGDTSWLRTVYNFDSETFEKEYVDERFLVPNYEEKARRLREMAKTGGISSVSTFFAGNAEEVYGSSAINDSLYHFVGSEFRGAYYAGDPEVEVTNLEGYFNKTKIETFEGGGISIGPKAIQPAFYTEMLSSPDNRYIYRILIHGTKPKVEEGSDKERPEVFGATLTIFDTVTKTSGKISLPVEELGINHYSTDVFVSRNGIHFPNKDIESESLKSYKLYRISSSETDLGRSVF</sequence>
<evidence type="ECO:0000313" key="2">
    <source>
        <dbReference type="Proteomes" id="UP000075606"/>
    </source>
</evidence>